<protein>
    <recommendedName>
        <fullName evidence="3">Secreted protein</fullName>
    </recommendedName>
</protein>
<accession>A0AAV0N178</accession>
<sequence>MRWRVLFSLVCSLDCTQKKMGKKQNKLPTGLINHCSAGQHIAAQHSKQPKHDRAMQSWVKATAHWLFILEQHWTQHMQQQWPYNLSQQLEAAFIIISAASGSLGSSVPGATGDRTQLYLRCQRWY</sequence>
<evidence type="ECO:0008006" key="3">
    <source>
        <dbReference type="Google" id="ProtNLM"/>
    </source>
</evidence>
<name>A0AAV0N178_9ROSI</name>
<organism evidence="1 2">
    <name type="scientific">Linum tenue</name>
    <dbReference type="NCBI Taxonomy" id="586396"/>
    <lineage>
        <taxon>Eukaryota</taxon>
        <taxon>Viridiplantae</taxon>
        <taxon>Streptophyta</taxon>
        <taxon>Embryophyta</taxon>
        <taxon>Tracheophyta</taxon>
        <taxon>Spermatophyta</taxon>
        <taxon>Magnoliopsida</taxon>
        <taxon>eudicotyledons</taxon>
        <taxon>Gunneridae</taxon>
        <taxon>Pentapetalae</taxon>
        <taxon>rosids</taxon>
        <taxon>fabids</taxon>
        <taxon>Malpighiales</taxon>
        <taxon>Linaceae</taxon>
        <taxon>Linum</taxon>
    </lineage>
</organism>
<evidence type="ECO:0000313" key="2">
    <source>
        <dbReference type="Proteomes" id="UP001154282"/>
    </source>
</evidence>
<proteinExistence type="predicted"/>
<gene>
    <name evidence="1" type="ORF">LITE_LOCUS31158</name>
</gene>
<keyword evidence="2" id="KW-1185">Reference proteome</keyword>
<reference evidence="1" key="1">
    <citation type="submission" date="2022-08" db="EMBL/GenBank/DDBJ databases">
        <authorList>
            <person name="Gutierrez-Valencia J."/>
        </authorList>
    </citation>
    <scope>NUCLEOTIDE SEQUENCE</scope>
</reference>
<comment type="caution">
    <text evidence="1">The sequence shown here is derived from an EMBL/GenBank/DDBJ whole genome shotgun (WGS) entry which is preliminary data.</text>
</comment>
<dbReference type="EMBL" id="CAMGYJ010000007">
    <property type="protein sequence ID" value="CAI0452263.1"/>
    <property type="molecule type" value="Genomic_DNA"/>
</dbReference>
<dbReference type="AlphaFoldDB" id="A0AAV0N178"/>
<evidence type="ECO:0000313" key="1">
    <source>
        <dbReference type="EMBL" id="CAI0452263.1"/>
    </source>
</evidence>
<dbReference type="Proteomes" id="UP001154282">
    <property type="component" value="Unassembled WGS sequence"/>
</dbReference>